<comment type="similarity">
    <text evidence="2">Belongs to the bacterial solute-binding protein 2 family.</text>
</comment>
<dbReference type="RefSeq" id="WP_104967128.1">
    <property type="nucleotide sequence ID" value="NZ_CP025536.1"/>
</dbReference>
<dbReference type="InterPro" id="IPR025997">
    <property type="entry name" value="SBP_2_dom"/>
</dbReference>
<keyword evidence="4" id="KW-0472">Membrane</keyword>
<dbReference type="OrthoDB" id="9814427at2"/>
<dbReference type="GeneID" id="98392471"/>
<feature type="transmembrane region" description="Helical" evidence="4">
    <location>
        <begin position="6"/>
        <end position="26"/>
    </location>
</feature>
<organism evidence="6 7">
    <name type="scientific">Streptococcus pluranimalium</name>
    <dbReference type="NCBI Taxonomy" id="82348"/>
    <lineage>
        <taxon>Bacteria</taxon>
        <taxon>Bacillati</taxon>
        <taxon>Bacillota</taxon>
        <taxon>Bacilli</taxon>
        <taxon>Lactobacillales</taxon>
        <taxon>Streptococcaceae</taxon>
        <taxon>Streptococcus</taxon>
    </lineage>
</organism>
<evidence type="ECO:0000256" key="1">
    <source>
        <dbReference type="ARBA" id="ARBA00004196"/>
    </source>
</evidence>
<evidence type="ECO:0000313" key="7">
    <source>
        <dbReference type="Proteomes" id="UP000238956"/>
    </source>
</evidence>
<gene>
    <name evidence="6" type="ORF">C0J00_00915</name>
</gene>
<evidence type="ECO:0000256" key="3">
    <source>
        <dbReference type="ARBA" id="ARBA00022729"/>
    </source>
</evidence>
<sequence>MHSIKTILGFLLTLMVLVLTTVVYVNQKIDKVMDSRLKVGTTYMTMNNPFYQIINAEIEKVITEKGGTVYTRDPALNSQKQVEQIQYFIDHSMDVIILNPVKSDDPATHRMVKKAEKSGIKVIVVDSQLSSSVKTTSTIVSDNYQAGVLLAENLLSKRDNAKILLLEHRDAVSGNQRIQGFVDRISKDAHYHIVGREESLGQTEVAMPAVESFLNDSQSFDVVMALNDLAAIGAVAALDKHDVKESVLVYGVDGSPDMKSLLDTTDSVAATVAQSPITMGHQAARLSLRAAKGKAVPSKVVVPVELITKNNIDRYDLKGWQ</sequence>
<feature type="domain" description="Periplasmic binding protein" evidence="5">
    <location>
        <begin position="42"/>
        <end position="294"/>
    </location>
</feature>
<dbReference type="GO" id="GO:0030313">
    <property type="term" value="C:cell envelope"/>
    <property type="evidence" value="ECO:0007669"/>
    <property type="project" value="UniProtKB-SubCell"/>
</dbReference>
<dbReference type="PANTHER" id="PTHR46847">
    <property type="entry name" value="D-ALLOSE-BINDING PERIPLASMIC PROTEIN-RELATED"/>
    <property type="match status" value="1"/>
</dbReference>
<keyword evidence="7" id="KW-1185">Reference proteome</keyword>
<dbReference type="KEGG" id="splr:C0J00_00915"/>
<dbReference type="PANTHER" id="PTHR46847:SF1">
    <property type="entry name" value="D-ALLOSE-BINDING PERIPLASMIC PROTEIN-RELATED"/>
    <property type="match status" value="1"/>
</dbReference>
<reference evidence="6 7" key="2">
    <citation type="submission" date="2018-02" db="EMBL/GenBank/DDBJ databases">
        <title>Whole genome sequencing analysis of Streptococcus pluranimalium isolated from cattle infected mastitis in China.</title>
        <authorList>
            <person name="Zhang J.-R."/>
            <person name="Hu G.-Z."/>
        </authorList>
    </citation>
    <scope>NUCLEOTIDE SEQUENCE [LARGE SCALE GENOMIC DNA]</scope>
    <source>
        <strain evidence="6 7">TH11417</strain>
    </source>
</reference>
<reference evidence="6 7" key="1">
    <citation type="submission" date="2017-12" db="EMBL/GenBank/DDBJ databases">
        <authorList>
            <person name="Hurst M.R.H."/>
        </authorList>
    </citation>
    <scope>NUCLEOTIDE SEQUENCE [LARGE SCALE GENOMIC DNA]</scope>
    <source>
        <strain evidence="6 7">TH11417</strain>
    </source>
</reference>
<protein>
    <submittedName>
        <fullName evidence="6">GntR family transcriptional regulator</fullName>
    </submittedName>
</protein>
<comment type="subcellular location">
    <subcellularLocation>
        <location evidence="1">Cell envelope</location>
    </subcellularLocation>
</comment>
<dbReference type="GO" id="GO:0030246">
    <property type="term" value="F:carbohydrate binding"/>
    <property type="evidence" value="ECO:0007669"/>
    <property type="project" value="UniProtKB-ARBA"/>
</dbReference>
<evidence type="ECO:0000256" key="2">
    <source>
        <dbReference type="ARBA" id="ARBA00007639"/>
    </source>
</evidence>
<evidence type="ECO:0000313" key="6">
    <source>
        <dbReference type="EMBL" id="AUW95786.1"/>
    </source>
</evidence>
<dbReference type="Gene3D" id="3.40.50.2300">
    <property type="match status" value="2"/>
</dbReference>
<dbReference type="Proteomes" id="UP000238956">
    <property type="component" value="Chromosome"/>
</dbReference>
<dbReference type="AlphaFoldDB" id="A0A2L0D1W9"/>
<keyword evidence="4" id="KW-0812">Transmembrane</keyword>
<keyword evidence="3" id="KW-0732">Signal</keyword>
<dbReference type="Pfam" id="PF13407">
    <property type="entry name" value="Peripla_BP_4"/>
    <property type="match status" value="1"/>
</dbReference>
<name>A0A2L0D1W9_9STRE</name>
<evidence type="ECO:0000256" key="4">
    <source>
        <dbReference type="SAM" id="Phobius"/>
    </source>
</evidence>
<dbReference type="InterPro" id="IPR028082">
    <property type="entry name" value="Peripla_BP_I"/>
</dbReference>
<evidence type="ECO:0000259" key="5">
    <source>
        <dbReference type="Pfam" id="PF13407"/>
    </source>
</evidence>
<keyword evidence="4" id="KW-1133">Transmembrane helix</keyword>
<accession>A0A2L0D1W9</accession>
<dbReference type="SUPFAM" id="SSF53822">
    <property type="entry name" value="Periplasmic binding protein-like I"/>
    <property type="match status" value="1"/>
</dbReference>
<dbReference type="EMBL" id="CP025536">
    <property type="protein sequence ID" value="AUW95786.1"/>
    <property type="molecule type" value="Genomic_DNA"/>
</dbReference>
<proteinExistence type="inferred from homology"/>